<organism evidence="1 2">
    <name type="scientific">Leptotrombidium deliense</name>
    <dbReference type="NCBI Taxonomy" id="299467"/>
    <lineage>
        <taxon>Eukaryota</taxon>
        <taxon>Metazoa</taxon>
        <taxon>Ecdysozoa</taxon>
        <taxon>Arthropoda</taxon>
        <taxon>Chelicerata</taxon>
        <taxon>Arachnida</taxon>
        <taxon>Acari</taxon>
        <taxon>Acariformes</taxon>
        <taxon>Trombidiformes</taxon>
        <taxon>Prostigmata</taxon>
        <taxon>Anystina</taxon>
        <taxon>Parasitengona</taxon>
        <taxon>Trombiculoidea</taxon>
        <taxon>Trombiculidae</taxon>
        <taxon>Leptotrombidium</taxon>
    </lineage>
</organism>
<dbReference type="SUPFAM" id="SSF50156">
    <property type="entry name" value="PDZ domain-like"/>
    <property type="match status" value="1"/>
</dbReference>
<protein>
    <submittedName>
        <fullName evidence="1">Membrane-associated guanylate kinase: WW and PDZ domain-containing protein 1-like protein</fullName>
    </submittedName>
</protein>
<keyword evidence="2" id="KW-1185">Reference proteome</keyword>
<comment type="caution">
    <text evidence="1">The sequence shown here is derived from an EMBL/GenBank/DDBJ whole genome shotgun (WGS) entry which is preliminary data.</text>
</comment>
<name>A0A443SSY4_9ACAR</name>
<dbReference type="Gene3D" id="2.30.42.10">
    <property type="match status" value="1"/>
</dbReference>
<dbReference type="OrthoDB" id="43580at2759"/>
<evidence type="ECO:0000313" key="2">
    <source>
        <dbReference type="Proteomes" id="UP000288716"/>
    </source>
</evidence>
<dbReference type="CDD" id="cd00136">
    <property type="entry name" value="PDZ_canonical"/>
    <property type="match status" value="1"/>
</dbReference>
<dbReference type="STRING" id="299467.A0A443SSY4"/>
<keyword evidence="1" id="KW-0418">Kinase</keyword>
<dbReference type="AlphaFoldDB" id="A0A443SSY4"/>
<reference evidence="1 2" key="1">
    <citation type="journal article" date="2018" name="Gigascience">
        <title>Genomes of trombidid mites reveal novel predicted allergens and laterally-transferred genes associated with secondary metabolism.</title>
        <authorList>
            <person name="Dong X."/>
            <person name="Chaisiri K."/>
            <person name="Xia D."/>
            <person name="Armstrong S.D."/>
            <person name="Fang Y."/>
            <person name="Donnelly M.J."/>
            <person name="Kadowaki T."/>
            <person name="McGarry J.W."/>
            <person name="Darby A.C."/>
            <person name="Makepeace B.L."/>
        </authorList>
    </citation>
    <scope>NUCLEOTIDE SEQUENCE [LARGE SCALE GENOMIC DNA]</scope>
    <source>
        <strain evidence="1">UoL-UT</strain>
    </source>
</reference>
<dbReference type="Proteomes" id="UP000288716">
    <property type="component" value="Unassembled WGS sequence"/>
</dbReference>
<sequence>MVDLGGYVIVLVEQKGKIKLFGSAAERNDCDEILEINGKNLENATHQQIIQHVHQVCSQILLHFNRSVKL</sequence>
<keyword evidence="1" id="KW-0808">Transferase</keyword>
<dbReference type="GO" id="GO:0016301">
    <property type="term" value="F:kinase activity"/>
    <property type="evidence" value="ECO:0007669"/>
    <property type="project" value="UniProtKB-KW"/>
</dbReference>
<proteinExistence type="predicted"/>
<dbReference type="EMBL" id="NCKV01000438">
    <property type="protein sequence ID" value="RWS30616.1"/>
    <property type="molecule type" value="Genomic_DNA"/>
</dbReference>
<gene>
    <name evidence="1" type="ORF">B4U80_03550</name>
</gene>
<evidence type="ECO:0000313" key="1">
    <source>
        <dbReference type="EMBL" id="RWS30616.1"/>
    </source>
</evidence>
<dbReference type="VEuPathDB" id="VectorBase:LDEU001424"/>
<accession>A0A443SSY4</accession>
<dbReference type="InterPro" id="IPR036034">
    <property type="entry name" value="PDZ_sf"/>
</dbReference>